<dbReference type="EMBL" id="CP019344">
    <property type="protein sequence ID" value="ARN77935.1"/>
    <property type="molecule type" value="Genomic_DNA"/>
</dbReference>
<evidence type="ECO:0000313" key="2">
    <source>
        <dbReference type="EMBL" id="ARN77935.1"/>
    </source>
</evidence>
<name>A0A1W6MK04_9FLAO</name>
<reference evidence="2 3" key="1">
    <citation type="submission" date="2016-11" db="EMBL/GenBank/DDBJ databases">
        <title>Trade-off between light-utilization and light-protection in marine flavobacteria.</title>
        <authorList>
            <person name="Kumagai Y."/>
        </authorList>
    </citation>
    <scope>NUCLEOTIDE SEQUENCE [LARGE SCALE GENOMIC DNA]</scope>
    <source>
        <strain evidence="2 3">JCM 13191</strain>
    </source>
</reference>
<proteinExistence type="predicted"/>
<keyword evidence="1" id="KW-1133">Transmembrane helix</keyword>
<keyword evidence="1" id="KW-0472">Membrane</keyword>
<dbReference type="OrthoDB" id="1144118at2"/>
<keyword evidence="1" id="KW-0812">Transmembrane</keyword>
<organism evidence="2 3">
    <name type="scientific">Nonlabens spongiae</name>
    <dbReference type="NCBI Taxonomy" id="331648"/>
    <lineage>
        <taxon>Bacteria</taxon>
        <taxon>Pseudomonadati</taxon>
        <taxon>Bacteroidota</taxon>
        <taxon>Flavobacteriia</taxon>
        <taxon>Flavobacteriales</taxon>
        <taxon>Flavobacteriaceae</taxon>
        <taxon>Nonlabens</taxon>
    </lineage>
</organism>
<feature type="transmembrane region" description="Helical" evidence="1">
    <location>
        <begin position="21"/>
        <end position="38"/>
    </location>
</feature>
<dbReference type="AlphaFoldDB" id="A0A1W6MK04"/>
<feature type="transmembrane region" description="Helical" evidence="1">
    <location>
        <begin position="50"/>
        <end position="71"/>
    </location>
</feature>
<evidence type="ECO:0000313" key="3">
    <source>
        <dbReference type="Proteomes" id="UP000193431"/>
    </source>
</evidence>
<keyword evidence="3" id="KW-1185">Reference proteome</keyword>
<accession>A0A1W6MK04</accession>
<dbReference type="STRING" id="331648.BST97_07950"/>
<sequence>MSDNTPPIFSDRSLRIGTKIVAIYSLFIIATALVPLLFDPVSENALMPQNLYNPIYFSAAVHLLIFIATLISILQKRYSWILTGTCIAVVILLRIFYQDIAIWVWSW</sequence>
<protein>
    <submittedName>
        <fullName evidence="2">Uncharacterized protein</fullName>
    </submittedName>
</protein>
<feature type="transmembrane region" description="Helical" evidence="1">
    <location>
        <begin position="78"/>
        <end position="97"/>
    </location>
</feature>
<dbReference type="Proteomes" id="UP000193431">
    <property type="component" value="Chromosome"/>
</dbReference>
<evidence type="ECO:0000256" key="1">
    <source>
        <dbReference type="SAM" id="Phobius"/>
    </source>
</evidence>
<dbReference type="RefSeq" id="WP_085766732.1">
    <property type="nucleotide sequence ID" value="NZ_CP019344.1"/>
</dbReference>
<gene>
    <name evidence="2" type="ORF">BST97_07950</name>
</gene>